<comment type="caution">
    <text evidence="3">The sequence shown here is derived from an EMBL/GenBank/DDBJ whole genome shotgun (WGS) entry which is preliminary data.</text>
</comment>
<feature type="domain" description="HTH tetR-type" evidence="2">
    <location>
        <begin position="9"/>
        <end position="53"/>
    </location>
</feature>
<dbReference type="EMBL" id="JADKGY010000035">
    <property type="protein sequence ID" value="MBK9985276.1"/>
    <property type="molecule type" value="Genomic_DNA"/>
</dbReference>
<sequence length="203" mass="23461">MPIQERIAAKALELFNDKGIEYVGMRELAASLDTKLGNITYYFPTKEDLILQVSANLSEANSAILRIDEAITIKSYLEMTRKHFECQYQFRCVFLSFVHLKNQYAKLAVRYKKTEEQRKKTARMNIEHLVHNKYLRKLTSAEMEFLLSALSLLSRFWISEAAISSGKLKPSDQIQHYLGLLANILLPYCSEKGKNELAEFLDK</sequence>
<proteinExistence type="predicted"/>
<evidence type="ECO:0000313" key="3">
    <source>
        <dbReference type="EMBL" id="MBK9985276.1"/>
    </source>
</evidence>
<keyword evidence="1" id="KW-0238">DNA-binding</keyword>
<gene>
    <name evidence="3" type="ORF">IPP15_23535</name>
</gene>
<dbReference type="InterPro" id="IPR009057">
    <property type="entry name" value="Homeodomain-like_sf"/>
</dbReference>
<accession>A0A9D7SZN8</accession>
<evidence type="ECO:0000259" key="2">
    <source>
        <dbReference type="Pfam" id="PF00440"/>
    </source>
</evidence>
<dbReference type="Proteomes" id="UP000808337">
    <property type="component" value="Unassembled WGS sequence"/>
</dbReference>
<protein>
    <submittedName>
        <fullName evidence="3">TetR family transcriptional regulator</fullName>
    </submittedName>
</protein>
<dbReference type="Pfam" id="PF00440">
    <property type="entry name" value="TetR_N"/>
    <property type="match status" value="1"/>
</dbReference>
<dbReference type="AlphaFoldDB" id="A0A9D7SZN8"/>
<evidence type="ECO:0000256" key="1">
    <source>
        <dbReference type="ARBA" id="ARBA00023125"/>
    </source>
</evidence>
<organism evidence="3 4">
    <name type="scientific">Candidatus Opimibacter skivensis</name>
    <dbReference type="NCBI Taxonomy" id="2982028"/>
    <lineage>
        <taxon>Bacteria</taxon>
        <taxon>Pseudomonadati</taxon>
        <taxon>Bacteroidota</taxon>
        <taxon>Saprospiria</taxon>
        <taxon>Saprospirales</taxon>
        <taxon>Saprospiraceae</taxon>
        <taxon>Candidatus Opimibacter</taxon>
    </lineage>
</organism>
<dbReference type="InterPro" id="IPR001647">
    <property type="entry name" value="HTH_TetR"/>
</dbReference>
<dbReference type="Gene3D" id="1.10.357.10">
    <property type="entry name" value="Tetracycline Repressor, domain 2"/>
    <property type="match status" value="1"/>
</dbReference>
<dbReference type="InterPro" id="IPR025722">
    <property type="entry name" value="TetR"/>
</dbReference>
<name>A0A9D7SZN8_9BACT</name>
<dbReference type="SUPFAM" id="SSF46689">
    <property type="entry name" value="Homeodomain-like"/>
    <property type="match status" value="1"/>
</dbReference>
<evidence type="ECO:0000313" key="4">
    <source>
        <dbReference type="Proteomes" id="UP000808337"/>
    </source>
</evidence>
<dbReference type="Pfam" id="PF13972">
    <property type="entry name" value="TetR"/>
    <property type="match status" value="1"/>
</dbReference>
<dbReference type="GO" id="GO:0003677">
    <property type="term" value="F:DNA binding"/>
    <property type="evidence" value="ECO:0007669"/>
    <property type="project" value="UniProtKB-KW"/>
</dbReference>
<reference evidence="3 4" key="1">
    <citation type="submission" date="2020-10" db="EMBL/GenBank/DDBJ databases">
        <title>Connecting structure to function with the recovery of over 1000 high-quality activated sludge metagenome-assembled genomes encoding full-length rRNA genes using long-read sequencing.</title>
        <authorList>
            <person name="Singleton C.M."/>
            <person name="Petriglieri F."/>
            <person name="Kristensen J.M."/>
            <person name="Kirkegaard R.H."/>
            <person name="Michaelsen T.Y."/>
            <person name="Andersen M.H."/>
            <person name="Karst S.M."/>
            <person name="Dueholm M.S."/>
            <person name="Nielsen P.H."/>
            <person name="Albertsen M."/>
        </authorList>
    </citation>
    <scope>NUCLEOTIDE SEQUENCE [LARGE SCALE GENOMIC DNA]</scope>
    <source>
        <strain evidence="3">Ribe_18-Q3-R11-54_MAXAC.273</strain>
    </source>
</reference>